<dbReference type="Proteomes" id="UP001607302">
    <property type="component" value="Unassembled WGS sequence"/>
</dbReference>
<accession>A0ABD2C1C7</accession>
<comment type="caution">
    <text evidence="1">The sequence shown here is derived from an EMBL/GenBank/DDBJ whole genome shotgun (WGS) entry which is preliminary data.</text>
</comment>
<dbReference type="EMBL" id="JAUDFV010000025">
    <property type="protein sequence ID" value="KAL2738841.1"/>
    <property type="molecule type" value="Genomic_DNA"/>
</dbReference>
<organism evidence="1 2">
    <name type="scientific">Vespula squamosa</name>
    <name type="common">Southern yellow jacket</name>
    <name type="synonym">Wasp</name>
    <dbReference type="NCBI Taxonomy" id="30214"/>
    <lineage>
        <taxon>Eukaryota</taxon>
        <taxon>Metazoa</taxon>
        <taxon>Ecdysozoa</taxon>
        <taxon>Arthropoda</taxon>
        <taxon>Hexapoda</taxon>
        <taxon>Insecta</taxon>
        <taxon>Pterygota</taxon>
        <taxon>Neoptera</taxon>
        <taxon>Endopterygota</taxon>
        <taxon>Hymenoptera</taxon>
        <taxon>Apocrita</taxon>
        <taxon>Aculeata</taxon>
        <taxon>Vespoidea</taxon>
        <taxon>Vespidae</taxon>
        <taxon>Vespinae</taxon>
        <taxon>Vespula</taxon>
    </lineage>
</organism>
<keyword evidence="2" id="KW-1185">Reference proteome</keyword>
<evidence type="ECO:0000313" key="1">
    <source>
        <dbReference type="EMBL" id="KAL2738841.1"/>
    </source>
</evidence>
<proteinExistence type="predicted"/>
<dbReference type="AlphaFoldDB" id="A0ABD2C1C7"/>
<reference evidence="1 2" key="1">
    <citation type="journal article" date="2024" name="Ann. Entomol. Soc. Am.">
        <title>Genomic analyses of the southern and eastern yellowjacket wasps (Hymenoptera: Vespidae) reveal evolutionary signatures of social life.</title>
        <authorList>
            <person name="Catto M.A."/>
            <person name="Caine P.B."/>
            <person name="Orr S.E."/>
            <person name="Hunt B.G."/>
            <person name="Goodisman M.A.D."/>
        </authorList>
    </citation>
    <scope>NUCLEOTIDE SEQUENCE [LARGE SCALE GENOMIC DNA]</scope>
    <source>
        <strain evidence="1">233</strain>
        <tissue evidence="1">Head and thorax</tissue>
    </source>
</reference>
<evidence type="ECO:0000313" key="2">
    <source>
        <dbReference type="Proteomes" id="UP001607302"/>
    </source>
</evidence>
<gene>
    <name evidence="1" type="ORF">V1478_001407</name>
</gene>
<name>A0ABD2C1C7_VESSQ</name>
<sequence>MQGSTEHGSFPSSQSFTLSRISFKDKRFDNDFNEIPAASICETHRMIYINEFLETQRNVLHIEGIEGGSGRYPEWITESDGIAERKALLLYSVATPHHSTTHKARLIGKP</sequence>
<protein>
    <submittedName>
        <fullName evidence="1">Uncharacterized protein</fullName>
    </submittedName>
</protein>